<evidence type="ECO:0000313" key="2">
    <source>
        <dbReference type="Proteomes" id="UP000266673"/>
    </source>
</evidence>
<gene>
    <name evidence="1" type="ORF">C2G38_2081015</name>
</gene>
<dbReference type="AlphaFoldDB" id="A0A397VGB7"/>
<dbReference type="EMBL" id="QKWP01000422">
    <property type="protein sequence ID" value="RIB20357.1"/>
    <property type="molecule type" value="Genomic_DNA"/>
</dbReference>
<protein>
    <submittedName>
        <fullName evidence="1">Uncharacterized protein</fullName>
    </submittedName>
</protein>
<evidence type="ECO:0000313" key="1">
    <source>
        <dbReference type="EMBL" id="RIB20357.1"/>
    </source>
</evidence>
<accession>A0A397VGB7</accession>
<name>A0A397VGB7_9GLOM</name>
<dbReference type="Proteomes" id="UP000266673">
    <property type="component" value="Unassembled WGS sequence"/>
</dbReference>
<keyword evidence="2" id="KW-1185">Reference proteome</keyword>
<comment type="caution">
    <text evidence="1">The sequence shown here is derived from an EMBL/GenBank/DDBJ whole genome shotgun (WGS) entry which is preliminary data.</text>
</comment>
<sequence>MHVNFGNESIYNFGPYIIIDKKFFLFFSYMLNESITKFLKVTINMMTNTLRNGDPNIIRA</sequence>
<proteinExistence type="predicted"/>
<reference evidence="1 2" key="1">
    <citation type="submission" date="2018-06" db="EMBL/GenBank/DDBJ databases">
        <title>Comparative genomics reveals the genomic features of Rhizophagus irregularis, R. cerebriforme, R. diaphanum and Gigaspora rosea, and their symbiotic lifestyle signature.</title>
        <authorList>
            <person name="Morin E."/>
            <person name="San Clemente H."/>
            <person name="Chen E.C.H."/>
            <person name="De La Providencia I."/>
            <person name="Hainaut M."/>
            <person name="Kuo A."/>
            <person name="Kohler A."/>
            <person name="Murat C."/>
            <person name="Tang N."/>
            <person name="Roy S."/>
            <person name="Loubradou J."/>
            <person name="Henrissat B."/>
            <person name="Grigoriev I.V."/>
            <person name="Corradi N."/>
            <person name="Roux C."/>
            <person name="Martin F.M."/>
        </authorList>
    </citation>
    <scope>NUCLEOTIDE SEQUENCE [LARGE SCALE GENOMIC DNA]</scope>
    <source>
        <strain evidence="1 2">DAOM 194757</strain>
    </source>
</reference>
<organism evidence="1 2">
    <name type="scientific">Gigaspora rosea</name>
    <dbReference type="NCBI Taxonomy" id="44941"/>
    <lineage>
        <taxon>Eukaryota</taxon>
        <taxon>Fungi</taxon>
        <taxon>Fungi incertae sedis</taxon>
        <taxon>Mucoromycota</taxon>
        <taxon>Glomeromycotina</taxon>
        <taxon>Glomeromycetes</taxon>
        <taxon>Diversisporales</taxon>
        <taxon>Gigasporaceae</taxon>
        <taxon>Gigaspora</taxon>
    </lineage>
</organism>